<dbReference type="HOGENOM" id="CLU_000604_1_2_0"/>
<dbReference type="PROSITE" id="PS50893">
    <property type="entry name" value="ABC_TRANSPORTER_2"/>
    <property type="match status" value="1"/>
</dbReference>
<dbReference type="GO" id="GO:0016887">
    <property type="term" value="F:ATP hydrolysis activity"/>
    <property type="evidence" value="ECO:0007669"/>
    <property type="project" value="InterPro"/>
</dbReference>
<evidence type="ECO:0000256" key="1">
    <source>
        <dbReference type="ARBA" id="ARBA00005417"/>
    </source>
</evidence>
<dbReference type="Pfam" id="PF00005">
    <property type="entry name" value="ABC_tran"/>
    <property type="match status" value="1"/>
</dbReference>
<accession>A8F6I9</accession>
<dbReference type="RefSeq" id="WP_012003254.1">
    <property type="nucleotide sequence ID" value="NC_009828.1"/>
</dbReference>
<protein>
    <submittedName>
        <fullName evidence="6">ABC transporter related</fullName>
    </submittedName>
</protein>
<name>A8F6I9_PSELT</name>
<evidence type="ECO:0000313" key="7">
    <source>
        <dbReference type="Proteomes" id="UP000002016"/>
    </source>
</evidence>
<dbReference type="SMART" id="SM00382">
    <property type="entry name" value="AAA"/>
    <property type="match status" value="1"/>
</dbReference>
<dbReference type="InterPro" id="IPR003593">
    <property type="entry name" value="AAA+_ATPase"/>
</dbReference>
<sequence>MERKGARTKAITLREVNKSIGGKHILKNVSFDIFMNEILALIGPNGAGKTTLLKVIASFLIPDRGKVLIDSVNIVEKPSFAVEKVSISTGYERSFYYRLSVEENLKFFGMLNDLLGKTLKRETEKVMKELGLLECRKKRYMELSTGYKKRVDVARALMKKASIYIFDEPCSGVDLRTRLKIHEIMKRLKESGKIVIFASHDLEDLKIADRVIVLKKGEKVLEFSPKKEDLAAVLRGVLEIQAFPED</sequence>
<keyword evidence="3" id="KW-0547">Nucleotide-binding</keyword>
<dbReference type="InterPro" id="IPR003439">
    <property type="entry name" value="ABC_transporter-like_ATP-bd"/>
</dbReference>
<keyword evidence="4" id="KW-0067">ATP-binding</keyword>
<dbReference type="KEGG" id="tle:Tlet_1211"/>
<evidence type="ECO:0000313" key="6">
    <source>
        <dbReference type="EMBL" id="ABV33773.1"/>
    </source>
</evidence>
<evidence type="ECO:0000259" key="5">
    <source>
        <dbReference type="PROSITE" id="PS50893"/>
    </source>
</evidence>
<dbReference type="InterPro" id="IPR050763">
    <property type="entry name" value="ABC_transporter_ATP-binding"/>
</dbReference>
<reference evidence="6 7" key="1">
    <citation type="submission" date="2007-08" db="EMBL/GenBank/DDBJ databases">
        <title>Complete sequence of Thermotoga lettingae TMO.</title>
        <authorList>
            <consortium name="US DOE Joint Genome Institute"/>
            <person name="Copeland A."/>
            <person name="Lucas S."/>
            <person name="Lapidus A."/>
            <person name="Barry K."/>
            <person name="Glavina del Rio T."/>
            <person name="Dalin E."/>
            <person name="Tice H."/>
            <person name="Pitluck S."/>
            <person name="Foster B."/>
            <person name="Bruce D."/>
            <person name="Schmutz J."/>
            <person name="Larimer F."/>
            <person name="Land M."/>
            <person name="Hauser L."/>
            <person name="Kyrpides N."/>
            <person name="Mikhailova N."/>
            <person name="Nelson K."/>
            <person name="Gogarten J.P."/>
            <person name="Noll K."/>
            <person name="Richardson P."/>
        </authorList>
    </citation>
    <scope>NUCLEOTIDE SEQUENCE [LARGE SCALE GENOMIC DNA]</scope>
    <source>
        <strain evidence="7">ATCC BAA-301 / DSM 14385 / NBRC 107922 / TMO</strain>
    </source>
</reference>
<dbReference type="EMBL" id="CP000812">
    <property type="protein sequence ID" value="ABV33773.1"/>
    <property type="molecule type" value="Genomic_DNA"/>
</dbReference>
<dbReference type="GO" id="GO:0005524">
    <property type="term" value="F:ATP binding"/>
    <property type="evidence" value="ECO:0007669"/>
    <property type="project" value="UniProtKB-KW"/>
</dbReference>
<dbReference type="InterPro" id="IPR027417">
    <property type="entry name" value="P-loop_NTPase"/>
</dbReference>
<evidence type="ECO:0000256" key="3">
    <source>
        <dbReference type="ARBA" id="ARBA00022741"/>
    </source>
</evidence>
<evidence type="ECO:0000256" key="2">
    <source>
        <dbReference type="ARBA" id="ARBA00022448"/>
    </source>
</evidence>
<dbReference type="Proteomes" id="UP000002016">
    <property type="component" value="Chromosome"/>
</dbReference>
<comment type="similarity">
    <text evidence="1">Belongs to the ABC transporter superfamily.</text>
</comment>
<dbReference type="PANTHER" id="PTHR42711:SF5">
    <property type="entry name" value="ABC TRANSPORTER ATP-BINDING PROTEIN NATA"/>
    <property type="match status" value="1"/>
</dbReference>
<dbReference type="AlphaFoldDB" id="A8F6I9"/>
<keyword evidence="2" id="KW-0813">Transport</keyword>
<organism evidence="6 7">
    <name type="scientific">Pseudothermotoga lettingae (strain ATCC BAA-301 / DSM 14385 / NBRC 107922 / TMO)</name>
    <name type="common">Thermotoga lettingae</name>
    <dbReference type="NCBI Taxonomy" id="416591"/>
    <lineage>
        <taxon>Bacteria</taxon>
        <taxon>Thermotogati</taxon>
        <taxon>Thermotogota</taxon>
        <taxon>Thermotogae</taxon>
        <taxon>Thermotogales</taxon>
        <taxon>Thermotogaceae</taxon>
        <taxon>Pseudothermotoga</taxon>
    </lineage>
</organism>
<dbReference type="SUPFAM" id="SSF52540">
    <property type="entry name" value="P-loop containing nucleoside triphosphate hydrolases"/>
    <property type="match status" value="1"/>
</dbReference>
<reference evidence="6 7" key="2">
    <citation type="journal article" date="2009" name="Proc. Natl. Acad. Sci. U.S.A.">
        <title>On the chimeric nature, thermophilic origin, and phylogenetic placement of the Thermotogales.</title>
        <authorList>
            <person name="Zhaxybayeva O."/>
            <person name="Swithers K.S."/>
            <person name="Lapierre P."/>
            <person name="Fournier G.P."/>
            <person name="Bickhart D.M."/>
            <person name="DeBoy R.T."/>
            <person name="Nelson K.E."/>
            <person name="Nesbo C.L."/>
            <person name="Doolittle W.F."/>
            <person name="Gogarten J.P."/>
            <person name="Noll K.M."/>
        </authorList>
    </citation>
    <scope>NUCLEOTIDE SEQUENCE [LARGE SCALE GENOMIC DNA]</scope>
    <source>
        <strain evidence="7">ATCC BAA-301 / DSM 14385 / NBRC 107922 / TMO</strain>
    </source>
</reference>
<evidence type="ECO:0000256" key="4">
    <source>
        <dbReference type="ARBA" id="ARBA00022840"/>
    </source>
</evidence>
<proteinExistence type="inferred from homology"/>
<gene>
    <name evidence="6" type="ordered locus">Tlet_1211</name>
</gene>
<feature type="domain" description="ABC transporter" evidence="5">
    <location>
        <begin position="11"/>
        <end position="241"/>
    </location>
</feature>
<dbReference type="eggNOG" id="COG4555">
    <property type="taxonomic scope" value="Bacteria"/>
</dbReference>
<keyword evidence="7" id="KW-1185">Reference proteome</keyword>
<dbReference type="PANTHER" id="PTHR42711">
    <property type="entry name" value="ABC TRANSPORTER ATP-BINDING PROTEIN"/>
    <property type="match status" value="1"/>
</dbReference>
<dbReference type="Gene3D" id="3.40.50.300">
    <property type="entry name" value="P-loop containing nucleotide triphosphate hydrolases"/>
    <property type="match status" value="1"/>
</dbReference>
<dbReference type="CDD" id="cd03230">
    <property type="entry name" value="ABC_DR_subfamily_A"/>
    <property type="match status" value="1"/>
</dbReference>
<dbReference type="STRING" id="416591.Tlet_1211"/>